<dbReference type="RefSeq" id="WP_089686766.1">
    <property type="nucleotide sequence ID" value="NZ_FNFO01000011.1"/>
</dbReference>
<evidence type="ECO:0000313" key="3">
    <source>
        <dbReference type="EMBL" id="SDM23013.1"/>
    </source>
</evidence>
<keyword evidence="1" id="KW-0723">Serine/threonine-protein kinase</keyword>
<evidence type="ECO:0000259" key="2">
    <source>
        <dbReference type="Pfam" id="PF13581"/>
    </source>
</evidence>
<dbReference type="SUPFAM" id="SSF55874">
    <property type="entry name" value="ATPase domain of HSP90 chaperone/DNA topoisomerase II/histidine kinase"/>
    <property type="match status" value="1"/>
</dbReference>
<name>A0A1G9RII8_9BACT</name>
<dbReference type="PANTHER" id="PTHR35526">
    <property type="entry name" value="ANTI-SIGMA-F FACTOR RSBW-RELATED"/>
    <property type="match status" value="1"/>
</dbReference>
<proteinExistence type="predicted"/>
<evidence type="ECO:0000313" key="4">
    <source>
        <dbReference type="Proteomes" id="UP000198510"/>
    </source>
</evidence>
<dbReference type="EMBL" id="FNFO01000011">
    <property type="protein sequence ID" value="SDM23013.1"/>
    <property type="molecule type" value="Genomic_DNA"/>
</dbReference>
<dbReference type="InterPro" id="IPR003594">
    <property type="entry name" value="HATPase_dom"/>
</dbReference>
<feature type="domain" description="Histidine kinase/HSP90-like ATPase" evidence="2">
    <location>
        <begin position="11"/>
        <end position="132"/>
    </location>
</feature>
<gene>
    <name evidence="3" type="ORF">SAMN05421823_111168</name>
</gene>
<keyword evidence="3" id="KW-0808">Transferase</keyword>
<dbReference type="InterPro" id="IPR036890">
    <property type="entry name" value="HATPase_C_sf"/>
</dbReference>
<reference evidence="3 4" key="1">
    <citation type="submission" date="2016-10" db="EMBL/GenBank/DDBJ databases">
        <authorList>
            <person name="de Groot N.N."/>
        </authorList>
    </citation>
    <scope>NUCLEOTIDE SEQUENCE [LARGE SCALE GENOMIC DNA]</scope>
    <source>
        <strain evidence="3 4">DSM 25186</strain>
    </source>
</reference>
<organism evidence="3 4">
    <name type="scientific">Catalinimonas alkaloidigena</name>
    <dbReference type="NCBI Taxonomy" id="1075417"/>
    <lineage>
        <taxon>Bacteria</taxon>
        <taxon>Pseudomonadati</taxon>
        <taxon>Bacteroidota</taxon>
        <taxon>Cytophagia</taxon>
        <taxon>Cytophagales</taxon>
        <taxon>Catalimonadaceae</taxon>
        <taxon>Catalinimonas</taxon>
    </lineage>
</organism>
<dbReference type="CDD" id="cd16936">
    <property type="entry name" value="HATPase_RsbW-like"/>
    <property type="match status" value="1"/>
</dbReference>
<evidence type="ECO:0000256" key="1">
    <source>
        <dbReference type="ARBA" id="ARBA00022527"/>
    </source>
</evidence>
<dbReference type="Pfam" id="PF13581">
    <property type="entry name" value="HATPase_c_2"/>
    <property type="match status" value="1"/>
</dbReference>
<dbReference type="InterPro" id="IPR050267">
    <property type="entry name" value="Anti-sigma-factor_SerPK"/>
</dbReference>
<accession>A0A1G9RII8</accession>
<sequence length="144" mass="16478">MMKASVRIPCQTKNLKEVREATRRFMQDLPISAYEANLILVAIDEICANAIIHANHSDPDRWLVVRLAYKNPFFQVEVEYQGAGFDYKNHQSRPVDEIKDSGRKGGLGLQLVENIMDKVEFKFTRGKNVCLMNKNLLKPINNNA</sequence>
<dbReference type="STRING" id="1075417.SAMN05421823_111168"/>
<keyword evidence="3" id="KW-0418">Kinase</keyword>
<dbReference type="Gene3D" id="3.30.565.10">
    <property type="entry name" value="Histidine kinase-like ATPase, C-terminal domain"/>
    <property type="match status" value="1"/>
</dbReference>
<dbReference type="GO" id="GO:0004674">
    <property type="term" value="F:protein serine/threonine kinase activity"/>
    <property type="evidence" value="ECO:0007669"/>
    <property type="project" value="UniProtKB-KW"/>
</dbReference>
<dbReference type="PANTHER" id="PTHR35526:SF3">
    <property type="entry name" value="ANTI-SIGMA-F FACTOR RSBW"/>
    <property type="match status" value="1"/>
</dbReference>
<dbReference type="Proteomes" id="UP000198510">
    <property type="component" value="Unassembled WGS sequence"/>
</dbReference>
<keyword evidence="4" id="KW-1185">Reference proteome</keyword>
<protein>
    <submittedName>
        <fullName evidence="3">Serine/threonine-protein kinase RsbW</fullName>
    </submittedName>
</protein>
<dbReference type="AlphaFoldDB" id="A0A1G9RII8"/>
<dbReference type="OrthoDB" id="9792240at2"/>